<dbReference type="EMBL" id="MDHN01000030">
    <property type="protein sequence ID" value="OFC70095.1"/>
    <property type="molecule type" value="Genomic_DNA"/>
</dbReference>
<dbReference type="GO" id="GO:0005829">
    <property type="term" value="C:cytosol"/>
    <property type="evidence" value="ECO:0007669"/>
    <property type="project" value="TreeGrafter"/>
</dbReference>
<dbReference type="Pfam" id="PF13657">
    <property type="entry name" value="Couple_hipA"/>
    <property type="match status" value="1"/>
</dbReference>
<keyword evidence="3 6" id="KW-0418">Kinase</keyword>
<protein>
    <submittedName>
        <fullName evidence="6">Phosphatidylinositol kinase</fullName>
    </submittedName>
</protein>
<evidence type="ECO:0000313" key="7">
    <source>
        <dbReference type="Proteomes" id="UP000175691"/>
    </source>
</evidence>
<reference evidence="6 7" key="1">
    <citation type="submission" date="2016-08" db="EMBL/GenBank/DDBJ databases">
        <authorList>
            <person name="Seilhamer J.J."/>
        </authorList>
    </citation>
    <scope>NUCLEOTIDE SEQUENCE [LARGE SCALE GENOMIC DNA]</scope>
    <source>
        <strain evidence="6 7">KCTC 42603</strain>
    </source>
</reference>
<dbReference type="OrthoDB" id="9805913at2"/>
<dbReference type="PANTHER" id="PTHR37419">
    <property type="entry name" value="SERINE/THREONINE-PROTEIN KINASE TOXIN HIPA"/>
    <property type="match status" value="1"/>
</dbReference>
<comment type="caution">
    <text evidence="6">The sequence shown here is derived from an EMBL/GenBank/DDBJ whole genome shotgun (WGS) entry which is preliminary data.</text>
</comment>
<keyword evidence="7" id="KW-1185">Reference proteome</keyword>
<feature type="domain" description="HipA-like C-terminal" evidence="4">
    <location>
        <begin position="148"/>
        <end position="357"/>
    </location>
</feature>
<dbReference type="InterPro" id="IPR017508">
    <property type="entry name" value="HipA_N1"/>
</dbReference>
<name>A0A1E7Z993_9ALTE</name>
<dbReference type="Pfam" id="PF07804">
    <property type="entry name" value="HipA_C"/>
    <property type="match status" value="1"/>
</dbReference>
<evidence type="ECO:0000256" key="2">
    <source>
        <dbReference type="ARBA" id="ARBA00022679"/>
    </source>
</evidence>
<evidence type="ECO:0000256" key="1">
    <source>
        <dbReference type="ARBA" id="ARBA00010164"/>
    </source>
</evidence>
<dbReference type="STRING" id="1656094.BFC18_15050"/>
<keyword evidence="2" id="KW-0808">Transferase</keyword>
<evidence type="ECO:0000313" key="6">
    <source>
        <dbReference type="EMBL" id="OFC70095.1"/>
    </source>
</evidence>
<dbReference type="RefSeq" id="WP_070126153.1">
    <property type="nucleotide sequence ID" value="NZ_MDHN01000030.1"/>
</dbReference>
<evidence type="ECO:0000259" key="5">
    <source>
        <dbReference type="Pfam" id="PF13657"/>
    </source>
</evidence>
<sequence length="403" mass="45667">MRTNYTLASLPELVRRLQVKVGGTPAGVLNRAAQYTFTYKKEKRDVSLTMPYRPEPYSHGALHPIFTQNLPEGYLRRYISEKLMRYANVDDMYLLALMGEKGIGYLSYDAGITLPEPEHIAIDDILHWSGKEKLFPRLLERYYLNGMASGVQPKVVVSRSTVLQKDIIVKTFDEEFPLLTVNEFVCMKCAEHCGLNTPTVWLSDDLQHYVVERFDVDDDGNKIGIEDYATLMGRTGDQKYLGSYENVLKATLLNTQSPEELDKVFALVAFNCLIGNGDAHLKNFSLQYQNDHTEIKLSPVYDITHTLIYPTIDNAMALKMRKSKAFPTRKDLIEFAFNAGVTRSSAGAIVDSIAQGILDCLASLNEVNEMEGLRESIEKHVGSVMKVKPIQSVYRHDKKKKYE</sequence>
<evidence type="ECO:0000256" key="3">
    <source>
        <dbReference type="ARBA" id="ARBA00022777"/>
    </source>
</evidence>
<comment type="similarity">
    <text evidence="1">Belongs to the HipA Ser/Thr kinase family.</text>
</comment>
<dbReference type="NCBIfam" id="TIGR03071">
    <property type="entry name" value="couple_hipA"/>
    <property type="match status" value="1"/>
</dbReference>
<proteinExistence type="inferred from homology"/>
<organism evidence="6 7">
    <name type="scientific">Alteromonas confluentis</name>
    <dbReference type="NCBI Taxonomy" id="1656094"/>
    <lineage>
        <taxon>Bacteria</taxon>
        <taxon>Pseudomonadati</taxon>
        <taxon>Pseudomonadota</taxon>
        <taxon>Gammaproteobacteria</taxon>
        <taxon>Alteromonadales</taxon>
        <taxon>Alteromonadaceae</taxon>
        <taxon>Alteromonas/Salinimonas group</taxon>
        <taxon>Alteromonas</taxon>
    </lineage>
</organism>
<accession>A0A1E7Z993</accession>
<gene>
    <name evidence="6" type="ORF">BFC18_15050</name>
</gene>
<dbReference type="GO" id="GO:0004674">
    <property type="term" value="F:protein serine/threonine kinase activity"/>
    <property type="evidence" value="ECO:0007669"/>
    <property type="project" value="TreeGrafter"/>
</dbReference>
<dbReference type="PANTHER" id="PTHR37419:SF1">
    <property type="entry name" value="SERINE_THREONINE-PROTEIN KINASE TOXIN HIPA"/>
    <property type="match status" value="1"/>
</dbReference>
<dbReference type="InterPro" id="IPR052028">
    <property type="entry name" value="HipA_Ser/Thr_kinase"/>
</dbReference>
<evidence type="ECO:0000259" key="4">
    <source>
        <dbReference type="Pfam" id="PF07804"/>
    </source>
</evidence>
<dbReference type="InterPro" id="IPR012893">
    <property type="entry name" value="HipA-like_C"/>
</dbReference>
<dbReference type="Proteomes" id="UP000175691">
    <property type="component" value="Unassembled WGS sequence"/>
</dbReference>
<dbReference type="Gene3D" id="1.10.1070.20">
    <property type="match status" value="1"/>
</dbReference>
<dbReference type="AlphaFoldDB" id="A0A1E7Z993"/>
<feature type="domain" description="HipA N-terminal subdomain 1" evidence="5">
    <location>
        <begin position="17"/>
        <end position="108"/>
    </location>
</feature>